<dbReference type="AlphaFoldDB" id="A0A848CPY8"/>
<feature type="region of interest" description="Disordered" evidence="1">
    <location>
        <begin position="24"/>
        <end position="107"/>
    </location>
</feature>
<evidence type="ECO:0000256" key="1">
    <source>
        <dbReference type="SAM" id="MobiDB-lite"/>
    </source>
</evidence>
<evidence type="ECO:0000313" key="2">
    <source>
        <dbReference type="EMBL" id="NME97258.1"/>
    </source>
</evidence>
<dbReference type="RefSeq" id="WP_168974478.1">
    <property type="nucleotide sequence ID" value="NZ_JABAGO010000002.1"/>
</dbReference>
<feature type="compositionally biased region" description="Basic and acidic residues" evidence="1">
    <location>
        <begin position="40"/>
        <end position="56"/>
    </location>
</feature>
<protein>
    <recommendedName>
        <fullName evidence="4">RNA polymerase subunit sigma</fullName>
    </recommendedName>
</protein>
<proteinExistence type="predicted"/>
<evidence type="ECO:0000313" key="3">
    <source>
        <dbReference type="Proteomes" id="UP000561326"/>
    </source>
</evidence>
<name>A0A848CPY8_ANEAE</name>
<comment type="caution">
    <text evidence="2">The sequence shown here is derived from an EMBL/GenBank/DDBJ whole genome shotgun (WGS) entry which is preliminary data.</text>
</comment>
<sequence length="107" mass="12178">MTLRALELQIAIPRMQDIGKIQEQLQQRPQQEQAGLALEQQEKDEVNRTRIAKAEESSQSQINQDEKEQSGEQGTNPKKQRQKKSPFAEAEASNLHPYKGHSLDISL</sequence>
<organism evidence="2 3">
    <name type="scientific">Aneurinibacillus aneurinilyticus</name>
    <name type="common">Bacillus aneurinolyticus</name>
    <dbReference type="NCBI Taxonomy" id="1391"/>
    <lineage>
        <taxon>Bacteria</taxon>
        <taxon>Bacillati</taxon>
        <taxon>Bacillota</taxon>
        <taxon>Bacilli</taxon>
        <taxon>Bacillales</taxon>
        <taxon>Paenibacillaceae</taxon>
        <taxon>Aneurinibacillus group</taxon>
        <taxon>Aneurinibacillus</taxon>
    </lineage>
</organism>
<dbReference type="Proteomes" id="UP000561326">
    <property type="component" value="Unassembled WGS sequence"/>
</dbReference>
<dbReference type="EMBL" id="JABAGO010000002">
    <property type="protein sequence ID" value="NME97258.1"/>
    <property type="molecule type" value="Genomic_DNA"/>
</dbReference>
<reference evidence="2 3" key="1">
    <citation type="submission" date="2020-04" db="EMBL/GenBank/DDBJ databases">
        <authorList>
            <person name="Hitch T.C.A."/>
            <person name="Wylensek D."/>
            <person name="Clavel T."/>
        </authorList>
    </citation>
    <scope>NUCLEOTIDE SEQUENCE [LARGE SCALE GENOMIC DNA]</scope>
    <source>
        <strain evidence="2 3">WB01_D5_05</strain>
    </source>
</reference>
<feature type="compositionally biased region" description="Low complexity" evidence="1">
    <location>
        <begin position="24"/>
        <end position="39"/>
    </location>
</feature>
<accession>A0A848CPY8</accession>
<gene>
    <name evidence="2" type="ORF">HF838_03190</name>
</gene>
<evidence type="ECO:0008006" key="4">
    <source>
        <dbReference type="Google" id="ProtNLM"/>
    </source>
</evidence>